<evidence type="ECO:0000313" key="2">
    <source>
        <dbReference type="Proteomes" id="UP000478052"/>
    </source>
</evidence>
<comment type="caution">
    <text evidence="1">The sequence shown here is derived from an EMBL/GenBank/DDBJ whole genome shotgun (WGS) entry which is preliminary data.</text>
</comment>
<evidence type="ECO:0008006" key="3">
    <source>
        <dbReference type="Google" id="ProtNLM"/>
    </source>
</evidence>
<dbReference type="AlphaFoldDB" id="A0A6G0VJL5"/>
<accession>A0A6G0VJL5</accession>
<name>A0A6G0VJL5_APHCR</name>
<evidence type="ECO:0000313" key="1">
    <source>
        <dbReference type="EMBL" id="KAF0682191.1"/>
    </source>
</evidence>
<proteinExistence type="predicted"/>
<sequence>MPKIKESTSSRLSGYVKEFGRDVFTTDGTILLCKICNIKVAAEKKFSIQQHISREKHINGLKLMKKKK</sequence>
<dbReference type="OrthoDB" id="6628405at2759"/>
<gene>
    <name evidence="1" type="ORF">FWK35_00036724</name>
</gene>
<protein>
    <recommendedName>
        <fullName evidence="3">CGG triplet repeat-binding protein 1</fullName>
    </recommendedName>
</protein>
<dbReference type="Proteomes" id="UP000478052">
    <property type="component" value="Unassembled WGS sequence"/>
</dbReference>
<organism evidence="1 2">
    <name type="scientific">Aphis craccivora</name>
    <name type="common">Cowpea aphid</name>
    <dbReference type="NCBI Taxonomy" id="307492"/>
    <lineage>
        <taxon>Eukaryota</taxon>
        <taxon>Metazoa</taxon>
        <taxon>Ecdysozoa</taxon>
        <taxon>Arthropoda</taxon>
        <taxon>Hexapoda</taxon>
        <taxon>Insecta</taxon>
        <taxon>Pterygota</taxon>
        <taxon>Neoptera</taxon>
        <taxon>Paraneoptera</taxon>
        <taxon>Hemiptera</taxon>
        <taxon>Sternorrhyncha</taxon>
        <taxon>Aphidomorpha</taxon>
        <taxon>Aphidoidea</taxon>
        <taxon>Aphididae</taxon>
        <taxon>Aphidini</taxon>
        <taxon>Aphis</taxon>
        <taxon>Aphis</taxon>
    </lineage>
</organism>
<keyword evidence="2" id="KW-1185">Reference proteome</keyword>
<dbReference type="EMBL" id="VUJU01017713">
    <property type="protein sequence ID" value="KAF0682191.1"/>
    <property type="molecule type" value="Genomic_DNA"/>
</dbReference>
<reference evidence="1 2" key="1">
    <citation type="submission" date="2019-08" db="EMBL/GenBank/DDBJ databases">
        <title>Whole genome of Aphis craccivora.</title>
        <authorList>
            <person name="Voronova N.V."/>
            <person name="Shulinski R.S."/>
            <person name="Bandarenka Y.V."/>
            <person name="Zhorov D.G."/>
            <person name="Warner D."/>
        </authorList>
    </citation>
    <scope>NUCLEOTIDE SEQUENCE [LARGE SCALE GENOMIC DNA]</scope>
    <source>
        <strain evidence="1">180601</strain>
        <tissue evidence="1">Whole Body</tissue>
    </source>
</reference>